<evidence type="ECO:0000256" key="1">
    <source>
        <dbReference type="ARBA" id="ARBA00010990"/>
    </source>
</evidence>
<keyword evidence="6" id="KW-1185">Reference proteome</keyword>
<dbReference type="Pfam" id="PF22624">
    <property type="entry name" value="AASDHPPT_N"/>
    <property type="match status" value="1"/>
</dbReference>
<comment type="similarity">
    <text evidence="1">Belongs to the P-Pant transferase superfamily. Gsp/Sfp/HetI/AcpT family.</text>
</comment>
<evidence type="ECO:0008006" key="7">
    <source>
        <dbReference type="Google" id="ProtNLM"/>
    </source>
</evidence>
<proteinExistence type="inferred from homology"/>
<organism evidence="5 6">
    <name type="scientific">Methylobacterium cerastii</name>
    <dbReference type="NCBI Taxonomy" id="932741"/>
    <lineage>
        <taxon>Bacteria</taxon>
        <taxon>Pseudomonadati</taxon>
        <taxon>Pseudomonadota</taxon>
        <taxon>Alphaproteobacteria</taxon>
        <taxon>Hyphomicrobiales</taxon>
        <taxon>Methylobacteriaceae</taxon>
        <taxon>Methylobacterium</taxon>
    </lineage>
</organism>
<dbReference type="InterPro" id="IPR055066">
    <property type="entry name" value="AASDHPPT_N"/>
</dbReference>
<gene>
    <name evidence="5" type="ORF">AFCDBAGC_4583</name>
</gene>
<dbReference type="InterPro" id="IPR008278">
    <property type="entry name" value="4-PPantetheinyl_Trfase_dom"/>
</dbReference>
<name>A0ABQ4QPA1_9HYPH</name>
<feature type="domain" description="4'-phosphopantetheinyl transferase N-terminal" evidence="4">
    <location>
        <begin position="34"/>
        <end position="111"/>
    </location>
</feature>
<dbReference type="RefSeq" id="WP_147763918.1">
    <property type="nucleotide sequence ID" value="NZ_BPQG01000086.1"/>
</dbReference>
<reference evidence="5 6" key="1">
    <citation type="journal article" date="2021" name="Front. Microbiol.">
        <title>Comprehensive Comparative Genomics and Phenotyping of Methylobacterium Species.</title>
        <authorList>
            <person name="Alessa O."/>
            <person name="Ogura Y."/>
            <person name="Fujitani Y."/>
            <person name="Takami H."/>
            <person name="Hayashi T."/>
            <person name="Sahin N."/>
            <person name="Tani A."/>
        </authorList>
    </citation>
    <scope>NUCLEOTIDE SEQUENCE [LARGE SCALE GENOMIC DNA]</scope>
    <source>
        <strain evidence="5 6">DSM 23679</strain>
    </source>
</reference>
<dbReference type="Pfam" id="PF01648">
    <property type="entry name" value="ACPS"/>
    <property type="match status" value="1"/>
</dbReference>
<evidence type="ECO:0000256" key="2">
    <source>
        <dbReference type="ARBA" id="ARBA00022679"/>
    </source>
</evidence>
<dbReference type="PANTHER" id="PTHR12215:SF10">
    <property type="entry name" value="L-AMINOADIPATE-SEMIALDEHYDE DEHYDROGENASE-PHOSPHOPANTETHEINYL TRANSFERASE"/>
    <property type="match status" value="1"/>
</dbReference>
<dbReference type="Gene3D" id="3.90.470.20">
    <property type="entry name" value="4'-phosphopantetheinyl transferase domain"/>
    <property type="match status" value="1"/>
</dbReference>
<evidence type="ECO:0000313" key="6">
    <source>
        <dbReference type="Proteomes" id="UP001055117"/>
    </source>
</evidence>
<dbReference type="Proteomes" id="UP001055117">
    <property type="component" value="Unassembled WGS sequence"/>
</dbReference>
<dbReference type="InterPro" id="IPR050559">
    <property type="entry name" value="P-Pant_transferase_sf"/>
</dbReference>
<accession>A0ABQ4QPA1</accession>
<evidence type="ECO:0000313" key="5">
    <source>
        <dbReference type="EMBL" id="GJD46700.1"/>
    </source>
</evidence>
<feature type="domain" description="4'-phosphopantetheinyl transferase" evidence="3">
    <location>
        <begin position="119"/>
        <end position="214"/>
    </location>
</feature>
<comment type="caution">
    <text evidence="5">The sequence shown here is derived from an EMBL/GenBank/DDBJ whole genome shotgun (WGS) entry which is preliminary data.</text>
</comment>
<evidence type="ECO:0000259" key="4">
    <source>
        <dbReference type="Pfam" id="PF22624"/>
    </source>
</evidence>
<dbReference type="InterPro" id="IPR037143">
    <property type="entry name" value="4-PPantetheinyl_Trfase_dom_sf"/>
</dbReference>
<protein>
    <recommendedName>
        <fullName evidence="7">4'-phosphopantetheinyl transferase</fullName>
    </recommendedName>
</protein>
<evidence type="ECO:0000259" key="3">
    <source>
        <dbReference type="Pfam" id="PF01648"/>
    </source>
</evidence>
<keyword evidence="2" id="KW-0808">Transferase</keyword>
<dbReference type="SUPFAM" id="SSF56214">
    <property type="entry name" value="4'-phosphopantetheinyl transferase"/>
    <property type="match status" value="2"/>
</dbReference>
<dbReference type="EMBL" id="BPQG01000086">
    <property type="protein sequence ID" value="GJD46700.1"/>
    <property type="molecule type" value="Genomic_DNA"/>
</dbReference>
<sequence>MSDGWIVTEPGPTDTIQIWSVDLALSTDRLARCDAWLSPAEAARAGRFLRAEDRDRSRVSHAALRLILAHALGVAAEALAFAPGPAGKPELAGAQAGALHFNLSHSGTRALVGVSPKAAIGVDVEALRPVPDALRIARAHFARAEAEALAALRPEEVDAAFTGLWTRKEAVVKALGAGLSLPLDHLALTLPPAPPRLVAIVGDDPEAWSLHHLEPGPGTVGTAAIRAAGATIARCALPEDWLDRHPR</sequence>
<dbReference type="PANTHER" id="PTHR12215">
    <property type="entry name" value="PHOSPHOPANTETHEINE TRANSFERASE"/>
    <property type="match status" value="1"/>
</dbReference>